<dbReference type="InterPro" id="IPR007715">
    <property type="entry name" value="Coq4"/>
</dbReference>
<dbReference type="AlphaFoldDB" id="A0A848QQB6"/>
<accession>A0A848QQB6</accession>
<proteinExistence type="predicted"/>
<dbReference type="Pfam" id="PF05019">
    <property type="entry name" value="Coq4"/>
    <property type="match status" value="1"/>
</dbReference>
<organism evidence="1 2">
    <name type="scientific">Pontixanthobacter rizhaonensis</name>
    <dbReference type="NCBI Taxonomy" id="2730337"/>
    <lineage>
        <taxon>Bacteria</taxon>
        <taxon>Pseudomonadati</taxon>
        <taxon>Pseudomonadota</taxon>
        <taxon>Alphaproteobacteria</taxon>
        <taxon>Sphingomonadales</taxon>
        <taxon>Erythrobacteraceae</taxon>
        <taxon>Pontixanthobacter</taxon>
    </lineage>
</organism>
<dbReference type="GO" id="GO:0006744">
    <property type="term" value="P:ubiquinone biosynthetic process"/>
    <property type="evidence" value="ECO:0007669"/>
    <property type="project" value="InterPro"/>
</dbReference>
<gene>
    <name evidence="1" type="ORF">HKD42_04480</name>
</gene>
<comment type="caution">
    <text evidence="1">The sequence shown here is derived from an EMBL/GenBank/DDBJ whole genome shotgun (WGS) entry which is preliminary data.</text>
</comment>
<evidence type="ECO:0000313" key="1">
    <source>
        <dbReference type="EMBL" id="NMW31308.1"/>
    </source>
</evidence>
<name>A0A848QQB6_9SPHN</name>
<evidence type="ECO:0000313" key="2">
    <source>
        <dbReference type="Proteomes" id="UP000561181"/>
    </source>
</evidence>
<dbReference type="EMBL" id="JABCRE010000002">
    <property type="protein sequence ID" value="NMW31308.1"/>
    <property type="molecule type" value="Genomic_DNA"/>
</dbReference>
<reference evidence="1 2" key="1">
    <citation type="submission" date="2020-04" db="EMBL/GenBank/DDBJ databases">
        <authorList>
            <person name="Liu A."/>
        </authorList>
    </citation>
    <scope>NUCLEOTIDE SEQUENCE [LARGE SCALE GENOMIC DNA]</scope>
    <source>
        <strain evidence="1 2">RZ02</strain>
    </source>
</reference>
<dbReference type="RefSeq" id="WP_170010679.1">
    <property type="nucleotide sequence ID" value="NZ_JABCRE010000002.1"/>
</dbReference>
<evidence type="ECO:0008006" key="3">
    <source>
        <dbReference type="Google" id="ProtNLM"/>
    </source>
</evidence>
<sequence>MSAIDLPLKHPKRELTGFQPIKAIQHFRQLVADKEDTEQVFHIIEAFKGRKSAKQAADFVQSSEGRALLVADRDLPSMLDNHDNWAGAADDSLAQHYVRFMRREGLTAAGLVEESYKWQSKEERLNDLYEWYFDRLRDTHDLFHVLSGYGRDALGELCLLGFSYAQNHNRGVQFIAYAGARQLKKDSRTSAPVFAAVREGQRLGAAAAKLAHQDVEKLMQLPLEEAREMLGIGKPELYRECLRTFEAEGLSVQDPGNIPLEQPECCAA</sequence>
<dbReference type="Proteomes" id="UP000561181">
    <property type="component" value="Unassembled WGS sequence"/>
</dbReference>
<protein>
    <recommendedName>
        <fullName evidence="3">Ubiquinone biosynthesis protein COQ4</fullName>
    </recommendedName>
</protein>
<keyword evidence="2" id="KW-1185">Reference proteome</keyword>